<dbReference type="EMBL" id="CM037018">
    <property type="protein sequence ID" value="KAH7674400.1"/>
    <property type="molecule type" value="Genomic_DNA"/>
</dbReference>
<dbReference type="Proteomes" id="UP000827976">
    <property type="component" value="Chromosome 8"/>
</dbReference>
<reference evidence="2" key="1">
    <citation type="journal article" date="2022" name="Nat. Commun.">
        <title>Chromosome evolution and the genetic basis of agronomically important traits in greater yam.</title>
        <authorList>
            <person name="Bredeson J.V."/>
            <person name="Lyons J.B."/>
            <person name="Oniyinde I.O."/>
            <person name="Okereke N.R."/>
            <person name="Kolade O."/>
            <person name="Nnabue I."/>
            <person name="Nwadili C.O."/>
            <person name="Hribova E."/>
            <person name="Parker M."/>
            <person name="Nwogha J."/>
            <person name="Shu S."/>
            <person name="Carlson J."/>
            <person name="Kariba R."/>
            <person name="Muthemba S."/>
            <person name="Knop K."/>
            <person name="Barton G.J."/>
            <person name="Sherwood A.V."/>
            <person name="Lopez-Montes A."/>
            <person name="Asiedu R."/>
            <person name="Jamnadass R."/>
            <person name="Muchugi A."/>
            <person name="Goodstein D."/>
            <person name="Egesi C.N."/>
            <person name="Featherston J."/>
            <person name="Asfaw A."/>
            <person name="Simpson G.G."/>
            <person name="Dolezel J."/>
            <person name="Hendre P.S."/>
            <person name="Van Deynze A."/>
            <person name="Kumar P.L."/>
            <person name="Obidiegwu J.E."/>
            <person name="Bhattacharjee R."/>
            <person name="Rokhsar D.S."/>
        </authorList>
    </citation>
    <scope>NUCLEOTIDE SEQUENCE [LARGE SCALE GENOMIC DNA]</scope>
    <source>
        <strain evidence="2">cv. TDa95/00328</strain>
    </source>
</reference>
<gene>
    <name evidence="1" type="ORF">IHE45_08G070300</name>
</gene>
<name>A0ACB7VJF4_DIOAL</name>
<evidence type="ECO:0000313" key="2">
    <source>
        <dbReference type="Proteomes" id="UP000827976"/>
    </source>
</evidence>
<evidence type="ECO:0000313" key="1">
    <source>
        <dbReference type="EMBL" id="KAH7674400.1"/>
    </source>
</evidence>
<sequence>MGRPEPCILFAHSFIHSQLDEYVDEVVFAEPVVITACEFLEQNASPSTPNISLIGATSPPSFALEVFVHCEGESRFRRLSQPFLYSHSSSNILEVEAVVTSHLVLRGSYRSLTLVVYGNTAEDLGQFNIDFDLDNSLANVVSSPCDGKFEDLPPPLCSTKFSLEESLSSLGILSYSIPILELTPQMRQFLLLVMKICQVSDKEALSELVKVVVSVVSSYVKNDNNISNSWGRQNVGMLVDNKLAQHVPHLLADASSQLCKLYKHHQSAMEINQLLEDDFVLGTEADIPSSKLLMDMFHQCFPLMGKTSVLKHPHVSQNEGTIFVLGVSLFFCSSRDSCFHFVCGGGMDQVIKLLCCETQRSMAITLLLLRVVEAATRYGIGCEGFLGWWPREDAIVPIGNSSGYCNLLKLILNKQRHDIASLATYILQRLGFYEITCQYESTVLGILANLSSDSWITTEAIESLVSADSLLKQILKLVKYEPIEDPSPAGFARRFFHSSQSEGLLSYGATFDAIVSSQYTFVKYEIDAYMLSLMKERGFFLLSAALLSSQILRSENGKVADIFMDIAISFETILLSLLFSRSGLTFLLNETEAISLLMCSLQDEKHTSATECLTLRQAAVFLSKGFFCRPQDVRMIAELHLRVGVAIDRLLTTNLNSDDLLWVLWELCDISRSEPGRQAILSIANFPEAVAILIEALHSFKSSETIESGTLQSSLAIFHSASEILEVLVADSTSSSLTSWIGHSVELQKALCSSSPGSNRKDAPTRLLGWVDAGVVYYRNGAIGLLRYAAVLASGGDAQLTSTNGLVSDAIDAENIVGDSAMDPDTHVVDNLLGKLVSDKYFDGTSLHNNSIIKLTTSFRILAFISENSAVAASLYEEGAVTLVYVVLINCKSMLERLSSSYDHLVDEGAECNSTSDLLLERSHEQSIIDLLIPTLILLMNLLKKLKEAKEQHRNKKLLNALLRLHREVSPRLAASSADLSFPCSSSALGFSAVCHLLASTLACWPVFGWTPGLFHRLLESVQATSILALGPKDACSLLCLLGDLLPMEDIWQWRNEMPRLSVLRALSVGTILGPRAEQCVNWYLQPEHLAVLLVRLTPQLERIAELVLQFAFAALVVIQDMLRVFIVRVACQGTEYAITLLRPIMSWLDTHISQTSLSDTDMFKVHKLLNFIASLLEHPCAKTLLLEVGILQILEKTLKRCGNVSQLDGNVNQEGNFSLKSFSLLSWCQPAFKSLALIFSSGCFHDDVSITCSKICFHLLKLCEILPVGRELLACIITLEKLSSCHQGRSVITSVCFQSGSSTEGQEPNENHPNGNVSGLHDLTWSSPFLNCLKKLLQLLDSKDSTSMFDVETVYALAFCATSLLAEGSNSDGLPALKSLFGLPTDLDSEESPYAEKFNELHELVEKLEQRFSDDEYLSSSSGESTLHQVKESLKSILMLLESSAKPSSVLEGITLGDGFNSPSDVAKSVTITSKLMQLVPLTSMYDAEALSFSHVWNADNDVSSGSFAEKFVWECPDSPPDRQITPVLPLKRKQSSTEGTGRRLRDNSGSEPVVSIIPSRGLSTPSVSSGPTRRDTFRQRKPNTSRPPSMHVDDYVARERNIDNASSATNAVSTSQRGSGRPPSIHVDEFMARQRERQNAMPVTVGDLSQVKDASQVRISSLDNPDKLQKSRHLKTELDDDLQEIDIVFDEEPETDDSPFLQPDDNLQPAHAVVGEGSPGSVVEESEGDTKLTVHLSHAGTPPSEREVPHSEMSLRRSASRTEIPMTREPSPSQKNFGQSGMDRIVIQEQSDESKYASPIVGSKGFDMLPSANPFLPPHLPSVASAPSSQSFAPPNYYQRGSPQKGSNGLLGVGFQGYPEQKLPVNQPPLPPMPPPSRPTVPAQTSEAVQSHSSPYVHTVRDIQPPLPSGFPLQVVSISGIGLHHTENAPSVGNNSVAALTASQPTMDSKYPWNMPSSGSKLQAENFSSTTSIRPIPPLPPLPPPFSSPMAQSSAANSSPQASFFGQNVTGGSQPPSHSTALDSSLANFPPGGGVASFSLPQFSPSLMISRPSLSGTVFNSATQQHAQNSSSLSQTTPNHQTNIQLLQPRPPPPPPPQLPRPPHPPQHSLPPVQVSQSEQAIPLQNTYQVQMQSMQIPQQLQIPQLQFYYQHQQQEPLIQTMQPLLEQTQPPVVQSDSGAQQQMDPGMTLQQYFSSPEAIQSLLSDRDKLCQLLEQHPKLMQMLQERLGQQ</sequence>
<comment type="caution">
    <text evidence="1">The sequence shown here is derived from an EMBL/GenBank/DDBJ whole genome shotgun (WGS) entry which is preliminary data.</text>
</comment>
<proteinExistence type="predicted"/>
<keyword evidence="2" id="KW-1185">Reference proteome</keyword>
<accession>A0ACB7VJF4</accession>
<protein>
    <submittedName>
        <fullName evidence="1">Protein virilizer protein</fullName>
    </submittedName>
</protein>
<organism evidence="1 2">
    <name type="scientific">Dioscorea alata</name>
    <name type="common">Purple yam</name>
    <dbReference type="NCBI Taxonomy" id="55571"/>
    <lineage>
        <taxon>Eukaryota</taxon>
        <taxon>Viridiplantae</taxon>
        <taxon>Streptophyta</taxon>
        <taxon>Embryophyta</taxon>
        <taxon>Tracheophyta</taxon>
        <taxon>Spermatophyta</taxon>
        <taxon>Magnoliopsida</taxon>
        <taxon>Liliopsida</taxon>
        <taxon>Dioscoreales</taxon>
        <taxon>Dioscoreaceae</taxon>
        <taxon>Dioscorea</taxon>
    </lineage>
</organism>